<accession>A0ACB8VJ89</accession>
<sequence>MACHPGVNRTLSLVKRLFWWPTTEKDVRDYVLACSTCARGLPSSANNTTILTIVDRFSKAAHFIALPKLPSARETADLLTSHVVHLHGIPQDVVSDRGPQFISRVWKEFCRGLGITTPRPPPGSFASNSQPCLPGASACIASDSQPACQALPPASPQLPYSARPALQYGPAPRTGAYESVSEGERPFTLPSDPQHRPTPLGSRVQACSALLWRIGCRTPPVSRAWLVCAAVNSQMWIGVYDTTVVGLIRDDNDLAYREEVEQLVRWCEGNNLILNVDKAKEIIVDFRKIQPSHAPLLINNSAVEVVSSSRTVRRVVRTAEKIIGSSLPSVQDIASQRCVSQARNIIKDCLTPPPWTFFTSALLEEDSAASGAEPPDSRV</sequence>
<comment type="caution">
    <text evidence="1">The sequence shown here is derived from an EMBL/GenBank/DDBJ whole genome shotgun (WGS) entry which is preliminary data.</text>
</comment>
<evidence type="ECO:0000313" key="2">
    <source>
        <dbReference type="Proteomes" id="UP000831701"/>
    </source>
</evidence>
<keyword evidence="2" id="KW-1185">Reference proteome</keyword>
<organism evidence="1 2">
    <name type="scientific">Scortum barcoo</name>
    <name type="common">barcoo grunter</name>
    <dbReference type="NCBI Taxonomy" id="214431"/>
    <lineage>
        <taxon>Eukaryota</taxon>
        <taxon>Metazoa</taxon>
        <taxon>Chordata</taxon>
        <taxon>Craniata</taxon>
        <taxon>Vertebrata</taxon>
        <taxon>Euteleostomi</taxon>
        <taxon>Actinopterygii</taxon>
        <taxon>Neopterygii</taxon>
        <taxon>Teleostei</taxon>
        <taxon>Neoteleostei</taxon>
        <taxon>Acanthomorphata</taxon>
        <taxon>Eupercaria</taxon>
        <taxon>Centrarchiformes</taxon>
        <taxon>Terapontoidei</taxon>
        <taxon>Terapontidae</taxon>
        <taxon>Scortum</taxon>
    </lineage>
</organism>
<proteinExistence type="predicted"/>
<dbReference type="Proteomes" id="UP000831701">
    <property type="component" value="Chromosome 21"/>
</dbReference>
<dbReference type="EMBL" id="CM041551">
    <property type="protein sequence ID" value="KAI3354967.1"/>
    <property type="molecule type" value="Genomic_DNA"/>
</dbReference>
<reference evidence="1" key="1">
    <citation type="submission" date="2022-04" db="EMBL/GenBank/DDBJ databases">
        <title>Jade perch genome.</title>
        <authorList>
            <person name="Chao B."/>
        </authorList>
    </citation>
    <scope>NUCLEOTIDE SEQUENCE</scope>
    <source>
        <strain evidence="1">CB-2022</strain>
    </source>
</reference>
<evidence type="ECO:0000313" key="1">
    <source>
        <dbReference type="EMBL" id="KAI3354967.1"/>
    </source>
</evidence>
<protein>
    <submittedName>
        <fullName evidence="1">Uncharacterized protein</fullName>
    </submittedName>
</protein>
<gene>
    <name evidence="1" type="ORF">L3Q82_004758</name>
</gene>
<name>A0ACB8VJ89_9TELE</name>